<proteinExistence type="predicted"/>
<feature type="signal peptide" evidence="2">
    <location>
        <begin position="1"/>
        <end position="19"/>
    </location>
</feature>
<dbReference type="Proteomes" id="UP001303373">
    <property type="component" value="Chromosome 7"/>
</dbReference>
<keyword evidence="4" id="KW-1185">Reference proteome</keyword>
<gene>
    <name evidence="3" type="ORF">R9X50_00477900</name>
</gene>
<organism evidence="3 4">
    <name type="scientific">Acrodontium crateriforme</name>
    <dbReference type="NCBI Taxonomy" id="150365"/>
    <lineage>
        <taxon>Eukaryota</taxon>
        <taxon>Fungi</taxon>
        <taxon>Dikarya</taxon>
        <taxon>Ascomycota</taxon>
        <taxon>Pezizomycotina</taxon>
        <taxon>Dothideomycetes</taxon>
        <taxon>Dothideomycetidae</taxon>
        <taxon>Mycosphaerellales</taxon>
        <taxon>Teratosphaeriaceae</taxon>
        <taxon>Acrodontium</taxon>
    </lineage>
</organism>
<evidence type="ECO:0000313" key="4">
    <source>
        <dbReference type="Proteomes" id="UP001303373"/>
    </source>
</evidence>
<evidence type="ECO:0000313" key="3">
    <source>
        <dbReference type="EMBL" id="WPH01925.1"/>
    </source>
</evidence>
<protein>
    <submittedName>
        <fullName evidence="3">Uncharacterized protein</fullName>
    </submittedName>
</protein>
<evidence type="ECO:0000256" key="1">
    <source>
        <dbReference type="SAM" id="MobiDB-lite"/>
    </source>
</evidence>
<dbReference type="EMBL" id="CP138586">
    <property type="protein sequence ID" value="WPH01925.1"/>
    <property type="molecule type" value="Genomic_DNA"/>
</dbReference>
<reference evidence="3 4" key="1">
    <citation type="submission" date="2023-11" db="EMBL/GenBank/DDBJ databases">
        <title>An acidophilic fungus is an integral part of prey digestion in a carnivorous sundew plant.</title>
        <authorList>
            <person name="Tsai I.J."/>
        </authorList>
    </citation>
    <scope>NUCLEOTIDE SEQUENCE [LARGE SCALE GENOMIC DNA]</scope>
    <source>
        <strain evidence="3">169a</strain>
    </source>
</reference>
<sequence length="138" mass="14202">MTLVNISLLLAALSSSALALSNVANPNANHAYPNGNAPAIDSILIPRQAAGNGVGGQQVAAPTPVETQFGTVMTEYLPPTNTLIESTWTPDIYTQTFAAVPDQLPGPGVGSIGLGTLTKHSKRDATPEETGIAGRLRV</sequence>
<dbReference type="AlphaFoldDB" id="A0AAQ3M6T1"/>
<keyword evidence="2" id="KW-0732">Signal</keyword>
<name>A0AAQ3M6T1_9PEZI</name>
<evidence type="ECO:0000256" key="2">
    <source>
        <dbReference type="SAM" id="SignalP"/>
    </source>
</evidence>
<accession>A0AAQ3M6T1</accession>
<feature type="region of interest" description="Disordered" evidence="1">
    <location>
        <begin position="116"/>
        <end position="138"/>
    </location>
</feature>
<feature type="chain" id="PRO_5042980678" evidence="2">
    <location>
        <begin position="20"/>
        <end position="138"/>
    </location>
</feature>